<evidence type="ECO:0000313" key="2">
    <source>
        <dbReference type="Proteomes" id="UP000266177"/>
    </source>
</evidence>
<proteinExistence type="predicted"/>
<organism evidence="1 2">
    <name type="scientific">Paenibacillus thiaminolyticus</name>
    <name type="common">Bacillus thiaminolyticus</name>
    <dbReference type="NCBI Taxonomy" id="49283"/>
    <lineage>
        <taxon>Bacteria</taxon>
        <taxon>Bacillati</taxon>
        <taxon>Bacillota</taxon>
        <taxon>Bacilli</taxon>
        <taxon>Bacillales</taxon>
        <taxon>Paenibacillaceae</taxon>
        <taxon>Paenibacillus</taxon>
    </lineage>
</organism>
<name>A0A3A3GDH9_PANTH</name>
<protein>
    <submittedName>
        <fullName evidence="1">Uncharacterized protein</fullName>
    </submittedName>
</protein>
<reference evidence="1 2" key="1">
    <citation type="submission" date="2018-09" db="EMBL/GenBank/DDBJ databases">
        <title>Paenibacillus SK2017-BO5.</title>
        <authorList>
            <person name="Piskunova J.V."/>
            <person name="Dubiley S.A."/>
            <person name="Severinov K.V."/>
        </authorList>
    </citation>
    <scope>NUCLEOTIDE SEQUENCE [LARGE SCALE GENOMIC DNA]</scope>
    <source>
        <strain evidence="1 2">BO5</strain>
    </source>
</reference>
<evidence type="ECO:0000313" key="1">
    <source>
        <dbReference type="EMBL" id="RJG21318.1"/>
    </source>
</evidence>
<dbReference type="EMBL" id="QYZD01000025">
    <property type="protein sequence ID" value="RJG21318.1"/>
    <property type="molecule type" value="Genomic_DNA"/>
</dbReference>
<dbReference type="OrthoDB" id="9992640at2"/>
<dbReference type="Proteomes" id="UP000266177">
    <property type="component" value="Unassembled WGS sequence"/>
</dbReference>
<accession>A0A3A3GDH9</accession>
<dbReference type="RefSeq" id="WP_119795554.1">
    <property type="nucleotide sequence ID" value="NZ_QYZD01000025.1"/>
</dbReference>
<comment type="caution">
    <text evidence="1">The sequence shown here is derived from an EMBL/GenBank/DDBJ whole genome shotgun (WGS) entry which is preliminary data.</text>
</comment>
<sequence length="207" mass="24447">MNVHNFLHEYAEFLSDYGYGAEFEFIRDWERSPVLAEYIARNNYFSRDDMIRNIVKSALFKDTIYKAPYTLSNMLKENSGGQHSITVTLSPYEDIHHEVQIEAYHISAHEWFLIGKAIKEEIVKEEDENYEDTIYTTRLFKEPKDIEFNYCIPNDYISSTTTIHGNCLNDDCDTYGTIYNTRAQSAFVFYIVDQKEYAVVYLSYWCL</sequence>
<gene>
    <name evidence="1" type="ORF">DQX05_21690</name>
</gene>
<dbReference type="AlphaFoldDB" id="A0A3A3GDH9"/>